<dbReference type="Proteomes" id="UP000324767">
    <property type="component" value="Unassembled WGS sequence"/>
</dbReference>
<name>A0A5M8PBY5_9LECA</name>
<sequence length="78" mass="9162">MRKFYAKDPEKSKPGTCHAIQQGHDDEYGMYGKYNKYDKTYNKVAMADYQAPNPKGEAKEKLKDAVFYKDRNQIYSRV</sequence>
<dbReference type="OrthoDB" id="10284897at2759"/>
<dbReference type="AlphaFoldDB" id="A0A5M8PBY5"/>
<proteinExistence type="predicted"/>
<organism evidence="2 3">
    <name type="scientific">Lasallia pustulata</name>
    <dbReference type="NCBI Taxonomy" id="136370"/>
    <lineage>
        <taxon>Eukaryota</taxon>
        <taxon>Fungi</taxon>
        <taxon>Dikarya</taxon>
        <taxon>Ascomycota</taxon>
        <taxon>Pezizomycotina</taxon>
        <taxon>Lecanoromycetes</taxon>
        <taxon>OSLEUM clade</taxon>
        <taxon>Umbilicariomycetidae</taxon>
        <taxon>Umbilicariales</taxon>
        <taxon>Umbilicariaceae</taxon>
        <taxon>Lasallia</taxon>
    </lineage>
</organism>
<dbReference type="EMBL" id="VXIT01000023">
    <property type="protein sequence ID" value="KAA6406809.1"/>
    <property type="molecule type" value="Genomic_DNA"/>
</dbReference>
<gene>
    <name evidence="2" type="ORF">FRX48_09533</name>
</gene>
<evidence type="ECO:0000256" key="1">
    <source>
        <dbReference type="SAM" id="MobiDB-lite"/>
    </source>
</evidence>
<reference evidence="2 3" key="1">
    <citation type="submission" date="2019-09" db="EMBL/GenBank/DDBJ databases">
        <title>The hologenome of the rock-dwelling lichen Lasallia pustulata.</title>
        <authorList>
            <person name="Greshake Tzovaras B."/>
            <person name="Segers F."/>
            <person name="Bicker A."/>
            <person name="Dal Grande F."/>
            <person name="Otte J."/>
            <person name="Hankeln T."/>
            <person name="Schmitt I."/>
            <person name="Ebersberger I."/>
        </authorList>
    </citation>
    <scope>NUCLEOTIDE SEQUENCE [LARGE SCALE GENOMIC DNA]</scope>
    <source>
        <strain evidence="2">A1-1</strain>
    </source>
</reference>
<protein>
    <submittedName>
        <fullName evidence="2">Uncharacterized protein</fullName>
    </submittedName>
</protein>
<evidence type="ECO:0000313" key="3">
    <source>
        <dbReference type="Proteomes" id="UP000324767"/>
    </source>
</evidence>
<feature type="compositionally biased region" description="Basic and acidic residues" evidence="1">
    <location>
        <begin position="1"/>
        <end position="13"/>
    </location>
</feature>
<accession>A0A5M8PBY5</accession>
<evidence type="ECO:0000313" key="2">
    <source>
        <dbReference type="EMBL" id="KAA6406809.1"/>
    </source>
</evidence>
<feature type="region of interest" description="Disordered" evidence="1">
    <location>
        <begin position="1"/>
        <end position="21"/>
    </location>
</feature>
<comment type="caution">
    <text evidence="2">The sequence shown here is derived from an EMBL/GenBank/DDBJ whole genome shotgun (WGS) entry which is preliminary data.</text>
</comment>